<dbReference type="Gene3D" id="3.30.710.10">
    <property type="entry name" value="Potassium Channel Kv1.1, Chain A"/>
    <property type="match status" value="2"/>
</dbReference>
<evidence type="ECO:0000259" key="2">
    <source>
        <dbReference type="PROSITE" id="PS50097"/>
    </source>
</evidence>
<organism evidence="4">
    <name type="scientific">Paramoeba aestuarina</name>
    <dbReference type="NCBI Taxonomy" id="180227"/>
    <lineage>
        <taxon>Eukaryota</taxon>
        <taxon>Amoebozoa</taxon>
        <taxon>Discosea</taxon>
        <taxon>Flabellinia</taxon>
        <taxon>Dactylopodida</taxon>
        <taxon>Paramoebidae</taxon>
        <taxon>Paramoeba</taxon>
    </lineage>
</organism>
<dbReference type="EMBL" id="HBKR01007990">
    <property type="protein sequence ID" value="CAE2290763.1"/>
    <property type="molecule type" value="Transcribed_RNA"/>
</dbReference>
<feature type="domain" description="BTB" evidence="2">
    <location>
        <begin position="90"/>
        <end position="162"/>
    </location>
</feature>
<dbReference type="PROSITE" id="PS50097">
    <property type="entry name" value="BTB"/>
    <property type="match status" value="2"/>
</dbReference>
<proteinExistence type="predicted"/>
<dbReference type="CDD" id="cd18186">
    <property type="entry name" value="BTB_POZ_ZBTB_KLHL-like"/>
    <property type="match status" value="2"/>
</dbReference>
<evidence type="ECO:0000313" key="3">
    <source>
        <dbReference type="EMBL" id="CAE2290757.1"/>
    </source>
</evidence>
<dbReference type="Pfam" id="PF00651">
    <property type="entry name" value="BTB"/>
    <property type="match status" value="2"/>
</dbReference>
<accession>A0A6U2X1P7</accession>
<dbReference type="AlphaFoldDB" id="A0A6U2X1P7"/>
<feature type="region of interest" description="Disordered" evidence="1">
    <location>
        <begin position="1"/>
        <end position="75"/>
    </location>
</feature>
<sequence>MGKKDKKEKEEKKSKDKKGKDKGKGKKEDEAPPVQQPPPSPGRPQASGSAANIPPPVPPKNGSSVQAAPPADGEKATLSSINMMDEKHNYDVTFALSDGKTINAHSYVLQYRCQKLYDAYMKKKPKGRSRKPVNVDMKDNMNPESFRVIVQFLYADNIDFPSFSVASVLSIVFASHQLELERLARLGEEHLRGSLNLDMVFSLLKGAHELGEARIKAFCMDYAHKNMKDFIKRKDDARSLGVELFQEVVSLSLEEYKEPPPDTTPVPPNSLHEDFGKLFASTKQGDTTDAFVNINGEKICFHRAVLSAHTKPFANAISSAKDDDMSEALHVGPNHPPMEPEAFRSVLKFVYFGSTDISPVLACDCAPFAKRFEAFELQRITESVIAHNISGNNVLPILRVAYLPENMDRPEMASLRAHCLMFLTQNVAGVNLDPLMELDIRISVDILRAWQKTVM</sequence>
<gene>
    <name evidence="3" type="ORF">NAES01612_LOCUS5273</name>
    <name evidence="4" type="ORF">NAES01612_LOCUS5274</name>
</gene>
<evidence type="ECO:0000256" key="1">
    <source>
        <dbReference type="SAM" id="MobiDB-lite"/>
    </source>
</evidence>
<dbReference type="EMBL" id="HBKR01007989">
    <property type="protein sequence ID" value="CAE2290757.1"/>
    <property type="molecule type" value="Transcribed_RNA"/>
</dbReference>
<name>A0A6U2X1P7_9EUKA</name>
<dbReference type="PANTHER" id="PTHR24413">
    <property type="entry name" value="SPECKLE-TYPE POZ PROTEIN"/>
    <property type="match status" value="1"/>
</dbReference>
<dbReference type="InterPro" id="IPR011333">
    <property type="entry name" value="SKP1/BTB/POZ_sf"/>
</dbReference>
<feature type="compositionally biased region" description="Basic residues" evidence="1">
    <location>
        <begin position="15"/>
        <end position="25"/>
    </location>
</feature>
<dbReference type="InterPro" id="IPR000210">
    <property type="entry name" value="BTB/POZ_dom"/>
</dbReference>
<feature type="domain" description="BTB" evidence="2">
    <location>
        <begin position="288"/>
        <end position="359"/>
    </location>
</feature>
<reference evidence="4" key="1">
    <citation type="submission" date="2021-01" db="EMBL/GenBank/DDBJ databases">
        <authorList>
            <person name="Corre E."/>
            <person name="Pelletier E."/>
            <person name="Niang G."/>
            <person name="Scheremetjew M."/>
            <person name="Finn R."/>
            <person name="Kale V."/>
            <person name="Holt S."/>
            <person name="Cochrane G."/>
            <person name="Meng A."/>
            <person name="Brown T."/>
            <person name="Cohen L."/>
        </authorList>
    </citation>
    <scope>NUCLEOTIDE SEQUENCE</scope>
    <source>
        <strain evidence="4">SoJaBio B1-5/56/2</strain>
    </source>
</reference>
<protein>
    <recommendedName>
        <fullName evidence="2">BTB domain-containing protein</fullName>
    </recommendedName>
</protein>
<dbReference type="SUPFAM" id="SSF54695">
    <property type="entry name" value="POZ domain"/>
    <property type="match status" value="2"/>
</dbReference>
<feature type="compositionally biased region" description="Basic and acidic residues" evidence="1">
    <location>
        <begin position="1"/>
        <end position="14"/>
    </location>
</feature>
<dbReference type="SMART" id="SM00225">
    <property type="entry name" value="BTB"/>
    <property type="match status" value="2"/>
</dbReference>
<evidence type="ECO:0000313" key="4">
    <source>
        <dbReference type="EMBL" id="CAE2290763.1"/>
    </source>
</evidence>